<proteinExistence type="inferred from homology"/>
<dbReference type="PANTHER" id="PTHR42734:SF6">
    <property type="entry name" value="MOLYBDATE IMPORT ATP-BINDING PROTEIN MOLC"/>
    <property type="match status" value="1"/>
</dbReference>
<comment type="similarity">
    <text evidence="1">Belongs to the ABC transporter superfamily.</text>
</comment>
<dbReference type="GO" id="GO:0016829">
    <property type="term" value="F:lyase activity"/>
    <property type="evidence" value="ECO:0007669"/>
    <property type="project" value="UniProtKB-KW"/>
</dbReference>
<reference evidence="6" key="1">
    <citation type="submission" date="2021-08" db="EMBL/GenBank/DDBJ databases">
        <title>Flavobacterium sp. strain CC-SYL302.</title>
        <authorList>
            <person name="Lin S.-Y."/>
            <person name="Lee T.-H."/>
            <person name="Young C.-C."/>
        </authorList>
    </citation>
    <scope>NUCLEOTIDE SEQUENCE</scope>
    <source>
        <strain evidence="6">CC-SYL302</strain>
    </source>
</reference>
<dbReference type="Proteomes" id="UP001163328">
    <property type="component" value="Chromosome"/>
</dbReference>
<dbReference type="InterPro" id="IPR050153">
    <property type="entry name" value="Metal_Ion_Import_ABC"/>
</dbReference>
<keyword evidence="3" id="KW-0547">Nucleotide-binding</keyword>
<evidence type="ECO:0000256" key="1">
    <source>
        <dbReference type="ARBA" id="ARBA00005417"/>
    </source>
</evidence>
<evidence type="ECO:0000313" key="6">
    <source>
        <dbReference type="EMBL" id="UYW02304.1"/>
    </source>
</evidence>
<dbReference type="SUPFAM" id="SSF52540">
    <property type="entry name" value="P-loop containing nucleoside triphosphate hydrolases"/>
    <property type="match status" value="1"/>
</dbReference>
<evidence type="ECO:0000256" key="3">
    <source>
        <dbReference type="ARBA" id="ARBA00022741"/>
    </source>
</evidence>
<evidence type="ECO:0000256" key="4">
    <source>
        <dbReference type="ARBA" id="ARBA00022840"/>
    </source>
</evidence>
<evidence type="ECO:0000256" key="2">
    <source>
        <dbReference type="ARBA" id="ARBA00022448"/>
    </source>
</evidence>
<dbReference type="InterPro" id="IPR027417">
    <property type="entry name" value="P-loop_NTPase"/>
</dbReference>
<evidence type="ECO:0000259" key="5">
    <source>
        <dbReference type="PROSITE" id="PS50893"/>
    </source>
</evidence>
<dbReference type="CDD" id="cd03214">
    <property type="entry name" value="ABC_Iron-Siderophores_B12_Hemin"/>
    <property type="match status" value="1"/>
</dbReference>
<dbReference type="RefSeq" id="WP_264434838.1">
    <property type="nucleotide sequence ID" value="NZ_CP081495.1"/>
</dbReference>
<dbReference type="EMBL" id="CP081495">
    <property type="protein sequence ID" value="UYW02304.1"/>
    <property type="molecule type" value="Genomic_DNA"/>
</dbReference>
<dbReference type="PANTHER" id="PTHR42734">
    <property type="entry name" value="METAL TRANSPORT SYSTEM ATP-BINDING PROTEIN TM_0124-RELATED"/>
    <property type="match status" value="1"/>
</dbReference>
<organism evidence="6 7">
    <name type="scientific">Flavobacterium agricola</name>
    <dbReference type="NCBI Taxonomy" id="2870839"/>
    <lineage>
        <taxon>Bacteria</taxon>
        <taxon>Pseudomonadati</taxon>
        <taxon>Bacteroidota</taxon>
        <taxon>Flavobacteriia</taxon>
        <taxon>Flavobacteriales</taxon>
        <taxon>Flavobacteriaceae</taxon>
        <taxon>Flavobacterium</taxon>
    </lineage>
</organism>
<dbReference type="PROSITE" id="PS50893">
    <property type="entry name" value="ABC_TRANSPORTER_2"/>
    <property type="match status" value="1"/>
</dbReference>
<keyword evidence="7" id="KW-1185">Reference proteome</keyword>
<evidence type="ECO:0000313" key="7">
    <source>
        <dbReference type="Proteomes" id="UP001163328"/>
    </source>
</evidence>
<dbReference type="SMART" id="SM00382">
    <property type="entry name" value="AAA"/>
    <property type="match status" value="1"/>
</dbReference>
<protein>
    <submittedName>
        <fullName evidence="6">ABC transporter ATP-binding protein</fullName>
    </submittedName>
</protein>
<dbReference type="GO" id="GO:0005524">
    <property type="term" value="F:ATP binding"/>
    <property type="evidence" value="ECO:0007669"/>
    <property type="project" value="UniProtKB-KW"/>
</dbReference>
<keyword evidence="2" id="KW-0813">Transport</keyword>
<sequence length="255" mass="29534">MTEPRFIEISDLTFSYGSKTLLRDVNVHFHKHAFSVILGINGSGKSTLFKLISGIVKHKQGQITWEDEPIQNFKGKERAKRLGYLPQFYQSIFPYSVEQVMLTGRAAFNRFAPKASDYEKVIQILTDLELLHLKDQDFTTLSGGQQQLIMIGRLLMQDPELLLLDEPTNHLDVYFQHHLMKKLSQYVAKGLTVIAVMHDPTLAYQYANHFYFMLNHKIVSTYNHEPDSELLEKVYGIPFIQVQQNQHEIVLPKRL</sequence>
<accession>A0ABY6M3H4</accession>
<dbReference type="Gene3D" id="3.40.50.300">
    <property type="entry name" value="P-loop containing nucleotide triphosphate hydrolases"/>
    <property type="match status" value="1"/>
</dbReference>
<dbReference type="Pfam" id="PF00005">
    <property type="entry name" value="ABC_tran"/>
    <property type="match status" value="1"/>
</dbReference>
<gene>
    <name evidence="6" type="ORF">K5I29_05225</name>
</gene>
<name>A0ABY6M3H4_9FLAO</name>
<dbReference type="PROSITE" id="PS00211">
    <property type="entry name" value="ABC_TRANSPORTER_1"/>
    <property type="match status" value="1"/>
</dbReference>
<dbReference type="InterPro" id="IPR003439">
    <property type="entry name" value="ABC_transporter-like_ATP-bd"/>
</dbReference>
<dbReference type="InterPro" id="IPR003593">
    <property type="entry name" value="AAA+_ATPase"/>
</dbReference>
<keyword evidence="4 6" id="KW-0067">ATP-binding</keyword>
<dbReference type="InterPro" id="IPR017871">
    <property type="entry name" value="ABC_transporter-like_CS"/>
</dbReference>
<keyword evidence="6" id="KW-0456">Lyase</keyword>
<feature type="domain" description="ABC transporter" evidence="5">
    <location>
        <begin position="7"/>
        <end position="240"/>
    </location>
</feature>